<dbReference type="EMBL" id="JAIWYP010000003">
    <property type="protein sequence ID" value="KAH3855701.1"/>
    <property type="molecule type" value="Genomic_DNA"/>
</dbReference>
<evidence type="ECO:0000313" key="2">
    <source>
        <dbReference type="Proteomes" id="UP000828390"/>
    </source>
</evidence>
<proteinExistence type="predicted"/>
<organism evidence="1 2">
    <name type="scientific">Dreissena polymorpha</name>
    <name type="common">Zebra mussel</name>
    <name type="synonym">Mytilus polymorpha</name>
    <dbReference type="NCBI Taxonomy" id="45954"/>
    <lineage>
        <taxon>Eukaryota</taxon>
        <taxon>Metazoa</taxon>
        <taxon>Spiralia</taxon>
        <taxon>Lophotrochozoa</taxon>
        <taxon>Mollusca</taxon>
        <taxon>Bivalvia</taxon>
        <taxon>Autobranchia</taxon>
        <taxon>Heteroconchia</taxon>
        <taxon>Euheterodonta</taxon>
        <taxon>Imparidentia</taxon>
        <taxon>Neoheterodontei</taxon>
        <taxon>Myida</taxon>
        <taxon>Dreissenoidea</taxon>
        <taxon>Dreissenidae</taxon>
        <taxon>Dreissena</taxon>
    </lineage>
</organism>
<reference evidence="1" key="1">
    <citation type="journal article" date="2019" name="bioRxiv">
        <title>The Genome of the Zebra Mussel, Dreissena polymorpha: A Resource for Invasive Species Research.</title>
        <authorList>
            <person name="McCartney M.A."/>
            <person name="Auch B."/>
            <person name="Kono T."/>
            <person name="Mallez S."/>
            <person name="Zhang Y."/>
            <person name="Obille A."/>
            <person name="Becker A."/>
            <person name="Abrahante J.E."/>
            <person name="Garbe J."/>
            <person name="Badalamenti J.P."/>
            <person name="Herman A."/>
            <person name="Mangelson H."/>
            <person name="Liachko I."/>
            <person name="Sullivan S."/>
            <person name="Sone E.D."/>
            <person name="Koren S."/>
            <person name="Silverstein K.A.T."/>
            <person name="Beckman K.B."/>
            <person name="Gohl D.M."/>
        </authorList>
    </citation>
    <scope>NUCLEOTIDE SEQUENCE</scope>
    <source>
        <strain evidence="1">Duluth1</strain>
        <tissue evidence="1">Whole animal</tissue>
    </source>
</reference>
<gene>
    <name evidence="1" type="ORF">DPMN_098271</name>
</gene>
<sequence>MRLIFMINSRSLPYVSACVHRHIHNCSEDEKKTVMTIGQKLMARVGDRCPQVSCDVCRAERCLQRLDGLEKNDSYCRYDTVWSFAKCLLET</sequence>
<protein>
    <submittedName>
        <fullName evidence="1">Uncharacterized protein</fullName>
    </submittedName>
</protein>
<name>A0A9D4LEW0_DREPO</name>
<evidence type="ECO:0000313" key="1">
    <source>
        <dbReference type="EMBL" id="KAH3855701.1"/>
    </source>
</evidence>
<reference evidence="1" key="2">
    <citation type="submission" date="2020-11" db="EMBL/GenBank/DDBJ databases">
        <authorList>
            <person name="McCartney M.A."/>
            <person name="Auch B."/>
            <person name="Kono T."/>
            <person name="Mallez S."/>
            <person name="Becker A."/>
            <person name="Gohl D.M."/>
            <person name="Silverstein K.A.T."/>
            <person name="Koren S."/>
            <person name="Bechman K.B."/>
            <person name="Herman A."/>
            <person name="Abrahante J.E."/>
            <person name="Garbe J."/>
        </authorList>
    </citation>
    <scope>NUCLEOTIDE SEQUENCE</scope>
    <source>
        <strain evidence="1">Duluth1</strain>
        <tissue evidence="1">Whole animal</tissue>
    </source>
</reference>
<keyword evidence="2" id="KW-1185">Reference proteome</keyword>
<accession>A0A9D4LEW0</accession>
<comment type="caution">
    <text evidence="1">The sequence shown here is derived from an EMBL/GenBank/DDBJ whole genome shotgun (WGS) entry which is preliminary data.</text>
</comment>
<dbReference type="AlphaFoldDB" id="A0A9D4LEW0"/>
<dbReference type="Proteomes" id="UP000828390">
    <property type="component" value="Unassembled WGS sequence"/>
</dbReference>